<dbReference type="PANTHER" id="PTHR38657">
    <property type="entry name" value="SLR1343 PROTEIN"/>
    <property type="match status" value="1"/>
</dbReference>
<dbReference type="Gene3D" id="3.40.50.620">
    <property type="entry name" value="HUPs"/>
    <property type="match status" value="1"/>
</dbReference>
<evidence type="ECO:0000313" key="2">
    <source>
        <dbReference type="Proteomes" id="UP000256561"/>
    </source>
</evidence>
<reference evidence="2" key="1">
    <citation type="submission" date="2018-08" db="EMBL/GenBank/DDBJ databases">
        <authorList>
            <person name="Zhang J."/>
            <person name="Du Z.-J."/>
        </authorList>
    </citation>
    <scope>NUCLEOTIDE SEQUENCE [LARGE SCALE GENOMIC DNA]</scope>
    <source>
        <strain evidence="2">KCTC 52655</strain>
    </source>
</reference>
<keyword evidence="1" id="KW-0456">Lyase</keyword>
<dbReference type="InterPro" id="IPR052551">
    <property type="entry name" value="UV-DNA_repair_photolyase"/>
</dbReference>
<proteinExistence type="predicted"/>
<dbReference type="AlphaFoldDB" id="A0A3D8M8D5"/>
<dbReference type="Proteomes" id="UP000256561">
    <property type="component" value="Unassembled WGS sequence"/>
</dbReference>
<sequence length="512" mass="59112">MAGTLFLLLGDQLTESLEMFQCINKNTDAVLMAEVKQEATYVHHHKKKIVLLFSAMRHFARQLENSGIEVIYRTYDCADNQGSLQGEVMRQLKLRDWGRVVVTEPGEHRLLISMQQWSSMLGVAVEILPDTRFICSRQGFADWAEGRKQLRMEFFYREMRRQTGVLMEGTRPVGGKWNYDQQNREPMPANVAVPKPTIFQPDPVTKEVIALVKAHFPDHFGELERFGFAVTREQALTVLNTFIQERLPDFGRYQDAMREGDPWLFHSHLSFYLNCGLLTPREVVSQAEAAYHAGQVPLNSAEGFIRQVLGWREFVRGFYWYFMPDLASQNYFSAQRPLPEFFWTGHTNMNCLRQCIQDTRKHAYAHHIQRLMVIGNFSLLAELSPQAVQEWYLLVYADAYEWVELPNVASMILYADGGKLASKPYIASGSYINKMSDYCSNCGYSVAKKTGPSACPFNYLYWQFVARHADKLASNPRMQLIYNSFYRMDDSKRSAVEQSCAEFLQKLEKNDV</sequence>
<dbReference type="OrthoDB" id="5288100at2"/>
<organism evidence="1 2">
    <name type="scientific">Alteromonas aestuariivivens</name>
    <dbReference type="NCBI Taxonomy" id="1938339"/>
    <lineage>
        <taxon>Bacteria</taxon>
        <taxon>Pseudomonadati</taxon>
        <taxon>Pseudomonadota</taxon>
        <taxon>Gammaproteobacteria</taxon>
        <taxon>Alteromonadales</taxon>
        <taxon>Alteromonadaceae</taxon>
        <taxon>Alteromonas/Salinimonas group</taxon>
        <taxon>Alteromonas</taxon>
    </lineage>
</organism>
<dbReference type="EMBL" id="QRHA01000005">
    <property type="protein sequence ID" value="RDV25958.1"/>
    <property type="molecule type" value="Genomic_DNA"/>
</dbReference>
<protein>
    <submittedName>
        <fullName evidence="1">Cryptochrome/photolyase family protein</fullName>
    </submittedName>
</protein>
<dbReference type="SUPFAM" id="SSF48173">
    <property type="entry name" value="Cryptochrome/photolyase FAD-binding domain"/>
    <property type="match status" value="1"/>
</dbReference>
<name>A0A3D8M8D5_9ALTE</name>
<dbReference type="InterPro" id="IPR014729">
    <property type="entry name" value="Rossmann-like_a/b/a_fold"/>
</dbReference>
<gene>
    <name evidence="1" type="ORF">DXV75_07670</name>
</gene>
<dbReference type="Gene3D" id="1.10.579.10">
    <property type="entry name" value="DNA Cyclobutane Dipyrimidine Photolyase, subunit A, domain 3"/>
    <property type="match status" value="1"/>
</dbReference>
<accession>A0A3D8M8D5</accession>
<evidence type="ECO:0000313" key="1">
    <source>
        <dbReference type="EMBL" id="RDV25958.1"/>
    </source>
</evidence>
<dbReference type="RefSeq" id="WP_115592827.1">
    <property type="nucleotide sequence ID" value="NZ_QRHA01000005.1"/>
</dbReference>
<comment type="caution">
    <text evidence="1">The sequence shown here is derived from an EMBL/GenBank/DDBJ whole genome shotgun (WGS) entry which is preliminary data.</text>
</comment>
<dbReference type="InterPro" id="IPR036134">
    <property type="entry name" value="Crypto/Photolyase_FAD-like_sf"/>
</dbReference>
<keyword evidence="2" id="KW-1185">Reference proteome</keyword>
<dbReference type="Gene3D" id="1.10.10.1710">
    <property type="entry name" value="Deoxyribodipyrimidine photolyase-related"/>
    <property type="match status" value="1"/>
</dbReference>
<dbReference type="InterPro" id="IPR007357">
    <property type="entry name" value="PhrB-like"/>
</dbReference>
<dbReference type="GO" id="GO:0016829">
    <property type="term" value="F:lyase activity"/>
    <property type="evidence" value="ECO:0007669"/>
    <property type="project" value="UniProtKB-KW"/>
</dbReference>
<dbReference type="Gene3D" id="1.25.40.80">
    <property type="match status" value="1"/>
</dbReference>
<dbReference type="PANTHER" id="PTHR38657:SF1">
    <property type="entry name" value="SLR1343 PROTEIN"/>
    <property type="match status" value="1"/>
</dbReference>
<dbReference type="Pfam" id="PF04244">
    <property type="entry name" value="DPRP"/>
    <property type="match status" value="1"/>
</dbReference>